<dbReference type="InParanoid" id="A0A494G8C0"/>
<dbReference type="Gene3D" id="3.10.290.10">
    <property type="entry name" value="RNA-binding S4 domain"/>
    <property type="match status" value="1"/>
</dbReference>
<evidence type="ECO:0008006" key="5">
    <source>
        <dbReference type="Google" id="ProtNLM"/>
    </source>
</evidence>
<dbReference type="InterPro" id="IPR036986">
    <property type="entry name" value="S4_RNA-bd_sf"/>
</dbReference>
<dbReference type="GO" id="GO:0003735">
    <property type="term" value="F:structural constituent of ribosome"/>
    <property type="evidence" value="ECO:0000318"/>
    <property type="project" value="GO_Central"/>
</dbReference>
<reference evidence="3" key="2">
    <citation type="submission" date="2019-04" db="UniProtKB">
        <authorList>
            <consortium name="EnsemblPlants"/>
        </authorList>
    </citation>
    <scope>IDENTIFICATION</scope>
    <source>
        <strain evidence="3">cv. Heinz 1706</strain>
    </source>
</reference>
<dbReference type="PANTHER" id="PTHR11831">
    <property type="entry name" value="30S 40S RIBOSOMAL PROTEIN"/>
    <property type="match status" value="1"/>
</dbReference>
<dbReference type="GO" id="GO:0042274">
    <property type="term" value="P:ribosomal small subunit biogenesis"/>
    <property type="evidence" value="ECO:0000318"/>
    <property type="project" value="GO_Central"/>
</dbReference>
<name>A0A494G8C0_SOLLC</name>
<evidence type="ECO:0000256" key="2">
    <source>
        <dbReference type="ARBA" id="ARBA00023274"/>
    </source>
</evidence>
<evidence type="ECO:0000256" key="1">
    <source>
        <dbReference type="ARBA" id="ARBA00007465"/>
    </source>
</evidence>
<dbReference type="EnsemblPlants" id="Solyc00g005440.2.1">
    <property type="protein sequence ID" value="Solyc00g005440.2.1"/>
    <property type="gene ID" value="Solyc00g005440.2"/>
</dbReference>
<dbReference type="Gramene" id="Solyc00g005440.2.1">
    <property type="protein sequence ID" value="Solyc00g005440.2.1"/>
    <property type="gene ID" value="Solyc00g005440.2"/>
</dbReference>
<sequence length="125" mass="14608">MLLTLDEKDLRRIIKGEDLFRRINRYRLLDEIQNKLDFVLALTVENFLECRLKTLMFNTCMAKSIHHARMLIRQRYIRVGRQVGASRLQKHIHFSLTSLFGGGCPGRVKRKNQKSAAKKAAEPKQ</sequence>
<dbReference type="PANTHER" id="PTHR11831:SF47">
    <property type="entry name" value="SMALL RIBOSOMAL SUBUNIT PROTEIN US4Y"/>
    <property type="match status" value="1"/>
</dbReference>
<dbReference type="GO" id="GO:0019843">
    <property type="term" value="F:rRNA binding"/>
    <property type="evidence" value="ECO:0000318"/>
    <property type="project" value="GO_Central"/>
</dbReference>
<keyword evidence="4" id="KW-1185">Reference proteome</keyword>
<dbReference type="SUPFAM" id="SSF55174">
    <property type="entry name" value="Alpha-L RNA-binding motif"/>
    <property type="match status" value="1"/>
</dbReference>
<dbReference type="STRING" id="4081.A0A494G8C0"/>
<comment type="similarity">
    <text evidence="1">Belongs to the universal ribosomal protein uS4 family.</text>
</comment>
<dbReference type="InterPro" id="IPR022801">
    <property type="entry name" value="Ribosomal_uS4"/>
</dbReference>
<evidence type="ECO:0000313" key="3">
    <source>
        <dbReference type="EnsemblPlants" id="Solyc00g005440.2.1"/>
    </source>
</evidence>
<organism evidence="3">
    <name type="scientific">Solanum lycopersicum</name>
    <name type="common">Tomato</name>
    <name type="synonym">Lycopersicon esculentum</name>
    <dbReference type="NCBI Taxonomy" id="4081"/>
    <lineage>
        <taxon>Eukaryota</taxon>
        <taxon>Viridiplantae</taxon>
        <taxon>Streptophyta</taxon>
        <taxon>Embryophyta</taxon>
        <taxon>Tracheophyta</taxon>
        <taxon>Spermatophyta</taxon>
        <taxon>Magnoliopsida</taxon>
        <taxon>eudicotyledons</taxon>
        <taxon>Gunneridae</taxon>
        <taxon>Pentapetalae</taxon>
        <taxon>asterids</taxon>
        <taxon>lamiids</taxon>
        <taxon>Solanales</taxon>
        <taxon>Solanaceae</taxon>
        <taxon>Solanoideae</taxon>
        <taxon>Solaneae</taxon>
        <taxon>Solanum</taxon>
        <taxon>Solanum subgen. Lycopersicon</taxon>
    </lineage>
</organism>
<protein>
    <recommendedName>
        <fullName evidence="5">40S ribosomal protein S9</fullName>
    </recommendedName>
</protein>
<dbReference type="Proteomes" id="UP000004994">
    <property type="component" value="Unassembled WGS sequence"/>
</dbReference>
<dbReference type="GO" id="GO:0022627">
    <property type="term" value="C:cytosolic small ribosomal subunit"/>
    <property type="evidence" value="ECO:0000318"/>
    <property type="project" value="GO_Central"/>
</dbReference>
<dbReference type="AlphaFoldDB" id="A0A494G8C0"/>
<dbReference type="OMA" id="NTCMAKS"/>
<proteinExistence type="inferred from homology"/>
<accession>A0A494G8C0</accession>
<reference evidence="3" key="1">
    <citation type="journal article" date="2012" name="Nature">
        <title>The tomato genome sequence provides insights into fleshy fruit evolution.</title>
        <authorList>
            <consortium name="Tomato Genome Consortium"/>
        </authorList>
    </citation>
    <scope>NUCLEOTIDE SEQUENCE [LARGE SCALE GENOMIC DNA]</scope>
    <source>
        <strain evidence="3">cv. Heinz 1706</strain>
    </source>
</reference>
<keyword evidence="2" id="KW-0687">Ribonucleoprotein</keyword>
<evidence type="ECO:0000313" key="4">
    <source>
        <dbReference type="Proteomes" id="UP000004994"/>
    </source>
</evidence>